<dbReference type="EC" id="3.5.3.11" evidence="7"/>
<dbReference type="GO" id="GO:0033389">
    <property type="term" value="P:putrescine biosynthetic process from arginine, via agmatine"/>
    <property type="evidence" value="ECO:0007669"/>
    <property type="project" value="TreeGrafter"/>
</dbReference>
<dbReference type="PANTHER" id="PTHR11358:SF26">
    <property type="entry name" value="GUANIDINO ACID HYDROLASE, MITOCHONDRIAL"/>
    <property type="match status" value="1"/>
</dbReference>
<evidence type="ECO:0000256" key="3">
    <source>
        <dbReference type="ARBA" id="ARBA00022801"/>
    </source>
</evidence>
<gene>
    <name evidence="7" type="primary">speB</name>
    <name evidence="7" type="ORF">DV706_03980</name>
</gene>
<dbReference type="GeneID" id="39850395"/>
<dbReference type="InterPro" id="IPR020855">
    <property type="entry name" value="Ureohydrolase_Mn_BS"/>
</dbReference>
<dbReference type="PROSITE" id="PS51409">
    <property type="entry name" value="ARGINASE_2"/>
    <property type="match status" value="1"/>
</dbReference>
<evidence type="ECO:0000256" key="5">
    <source>
        <dbReference type="RuleBase" id="RU003684"/>
    </source>
</evidence>
<sequence length="304" mass="33036">MFPGATAEREGTDTRGHESDDDGNTNVRGREADRGGANFVVVGAPLDATTTFQPGTRFGPRRIRTFAETFDDYDRRTDQYFSELGVADHGDVRAWDDIEAYLEWLEGTLRDVVWEDAIPLTLGGEHTVTLAGARAVEPEVVVSLDAHLDLRDAYDGNPLSHAAVMRRILDDVDSVEELIVLGARTGSEAEWERAADDDVTVVAPEDVGDWSFGDRLEGRDVYCSVDIDAADPAYAPGTGTMEPFGLEPREMRDIVREVAPHTSGFDVVEVNDRDDGQAASLAGKLVREFVFSNAAATVGASRSA</sequence>
<evidence type="ECO:0000256" key="4">
    <source>
        <dbReference type="PIRSR" id="PIRSR036979-1"/>
    </source>
</evidence>
<feature type="binding site" evidence="4">
    <location>
        <position position="147"/>
    </location>
    <ligand>
        <name>Mn(2+)</name>
        <dbReference type="ChEBI" id="CHEBI:29035"/>
        <label>1</label>
    </ligand>
</feature>
<dbReference type="NCBIfam" id="TIGR01230">
    <property type="entry name" value="agmatinase"/>
    <property type="match status" value="1"/>
</dbReference>
<keyword evidence="2 4" id="KW-0479">Metal-binding</keyword>
<feature type="region of interest" description="Disordered" evidence="6">
    <location>
        <begin position="1"/>
        <end position="34"/>
    </location>
</feature>
<evidence type="ECO:0000256" key="6">
    <source>
        <dbReference type="SAM" id="MobiDB-lite"/>
    </source>
</evidence>
<proteinExistence type="inferred from homology"/>
<evidence type="ECO:0000256" key="2">
    <source>
        <dbReference type="ARBA" id="ARBA00022723"/>
    </source>
</evidence>
<comment type="similarity">
    <text evidence="1">Belongs to the arginase family. Agmatinase subfamily.</text>
</comment>
<dbReference type="PANTHER" id="PTHR11358">
    <property type="entry name" value="ARGINASE/AGMATINASE"/>
    <property type="match status" value="1"/>
</dbReference>
<dbReference type="EMBL" id="CP031305">
    <property type="protein sequence ID" value="QCC53716.1"/>
    <property type="molecule type" value="Genomic_DNA"/>
</dbReference>
<dbReference type="SUPFAM" id="SSF52768">
    <property type="entry name" value="Arginase/deacetylase"/>
    <property type="match status" value="1"/>
</dbReference>
<dbReference type="RefSeq" id="WP_006066429.1">
    <property type="nucleotide sequence ID" value="NZ_CP031305.1"/>
</dbReference>
<reference evidence="7 8" key="1">
    <citation type="journal article" date="2019" name="Nat. Commun.">
        <title>A new type of DNA phosphorothioation-based antiviral system in archaea.</title>
        <authorList>
            <person name="Xiong L."/>
            <person name="Liu S."/>
            <person name="Chen S."/>
            <person name="Xiao Y."/>
            <person name="Zhu B."/>
            <person name="Gao Y."/>
            <person name="Zhang Y."/>
            <person name="Chen B."/>
            <person name="Luo J."/>
            <person name="Deng Z."/>
            <person name="Chen X."/>
            <person name="Wang L."/>
            <person name="Chen S."/>
        </authorList>
    </citation>
    <scope>NUCLEOTIDE SEQUENCE [LARGE SCALE GENOMIC DNA]</scope>
    <source>
        <strain evidence="7 8">JCM 10635</strain>
    </source>
</reference>
<dbReference type="InterPro" id="IPR005925">
    <property type="entry name" value="Agmatinase-rel"/>
</dbReference>
<feature type="binding site" evidence="4">
    <location>
        <position position="126"/>
    </location>
    <ligand>
        <name>Mn(2+)</name>
        <dbReference type="ChEBI" id="CHEBI:29035"/>
        <label>2</label>
    </ligand>
</feature>
<dbReference type="PROSITE" id="PS01053">
    <property type="entry name" value="ARGINASE_1"/>
    <property type="match status" value="1"/>
</dbReference>
<name>A0A4D6HKH4_9EURY</name>
<evidence type="ECO:0000256" key="1">
    <source>
        <dbReference type="ARBA" id="ARBA00009227"/>
    </source>
</evidence>
<keyword evidence="4" id="KW-0464">Manganese</keyword>
<comment type="cofactor">
    <cofactor evidence="4">
        <name>Mn(2+)</name>
        <dbReference type="ChEBI" id="CHEBI:29035"/>
    </cofactor>
    <text evidence="4">Binds 2 manganese ions per subunit.</text>
</comment>
<dbReference type="InterPro" id="IPR006035">
    <property type="entry name" value="Ureohydrolase"/>
</dbReference>
<dbReference type="Proteomes" id="UP000296822">
    <property type="component" value="Chromosome"/>
</dbReference>
<dbReference type="PIRSF" id="PIRSF036979">
    <property type="entry name" value="Arginase"/>
    <property type="match status" value="1"/>
</dbReference>
<keyword evidence="3 5" id="KW-0378">Hydrolase</keyword>
<feature type="binding site" evidence="4">
    <location>
        <position position="226"/>
    </location>
    <ligand>
        <name>Mn(2+)</name>
        <dbReference type="ChEBI" id="CHEBI:29035"/>
        <label>1</label>
    </ligand>
</feature>
<feature type="binding site" evidence="4">
    <location>
        <position position="149"/>
    </location>
    <ligand>
        <name>Mn(2+)</name>
        <dbReference type="ChEBI" id="CHEBI:29035"/>
        <label>1</label>
    </ligand>
</feature>
<feature type="binding site" evidence="4">
    <location>
        <position position="145"/>
    </location>
    <ligand>
        <name>Mn(2+)</name>
        <dbReference type="ChEBI" id="CHEBI:29035"/>
        <label>1</label>
    </ligand>
</feature>
<dbReference type="AlphaFoldDB" id="A0A4D6HKH4"/>
<protein>
    <submittedName>
        <fullName evidence="7">Agmatinase</fullName>
        <ecNumber evidence="7">3.5.3.11</ecNumber>
    </submittedName>
</protein>
<dbReference type="Gene3D" id="3.40.800.10">
    <property type="entry name" value="Ureohydrolase domain"/>
    <property type="match status" value="1"/>
</dbReference>
<dbReference type="Pfam" id="PF00491">
    <property type="entry name" value="Arginase"/>
    <property type="match status" value="1"/>
</dbReference>
<accession>A0A4D6HKH4</accession>
<dbReference type="KEGG" id="nbg:DV706_03980"/>
<dbReference type="GO" id="GO:0046872">
    <property type="term" value="F:metal ion binding"/>
    <property type="evidence" value="ECO:0007669"/>
    <property type="project" value="UniProtKB-KW"/>
</dbReference>
<dbReference type="CDD" id="cd11593">
    <property type="entry name" value="Agmatinase-like_2"/>
    <property type="match status" value="1"/>
</dbReference>
<feature type="binding site" evidence="4">
    <location>
        <position position="228"/>
    </location>
    <ligand>
        <name>Mn(2+)</name>
        <dbReference type="ChEBI" id="CHEBI:29035"/>
        <label>1</label>
    </ligand>
</feature>
<feature type="compositionally biased region" description="Basic and acidic residues" evidence="6">
    <location>
        <begin position="7"/>
        <end position="18"/>
    </location>
</feature>
<evidence type="ECO:0000313" key="7">
    <source>
        <dbReference type="EMBL" id="QCC53716.1"/>
    </source>
</evidence>
<dbReference type="InterPro" id="IPR023696">
    <property type="entry name" value="Ureohydrolase_dom_sf"/>
</dbReference>
<organism evidence="7 8">
    <name type="scientific">Natronorubrum bangense</name>
    <dbReference type="NCBI Taxonomy" id="61858"/>
    <lineage>
        <taxon>Archaea</taxon>
        <taxon>Methanobacteriati</taxon>
        <taxon>Methanobacteriota</taxon>
        <taxon>Stenosarchaea group</taxon>
        <taxon>Halobacteria</taxon>
        <taxon>Halobacteriales</taxon>
        <taxon>Natrialbaceae</taxon>
        <taxon>Natronorubrum</taxon>
    </lineage>
</organism>
<evidence type="ECO:0000313" key="8">
    <source>
        <dbReference type="Proteomes" id="UP000296822"/>
    </source>
</evidence>
<dbReference type="GO" id="GO:0008783">
    <property type="term" value="F:agmatinase activity"/>
    <property type="evidence" value="ECO:0007669"/>
    <property type="project" value="UniProtKB-EC"/>
</dbReference>